<proteinExistence type="predicted"/>
<organism evidence="2 3">
    <name type="scientific">Triparma laevis f. longispina</name>
    <dbReference type="NCBI Taxonomy" id="1714387"/>
    <lineage>
        <taxon>Eukaryota</taxon>
        <taxon>Sar</taxon>
        <taxon>Stramenopiles</taxon>
        <taxon>Ochrophyta</taxon>
        <taxon>Bolidophyceae</taxon>
        <taxon>Parmales</taxon>
        <taxon>Triparmaceae</taxon>
        <taxon>Triparma</taxon>
    </lineage>
</organism>
<dbReference type="OrthoDB" id="2163268at2759"/>
<evidence type="ECO:0000313" key="2">
    <source>
        <dbReference type="EMBL" id="GMH60779.1"/>
    </source>
</evidence>
<protein>
    <submittedName>
        <fullName evidence="2">Uncharacterized protein</fullName>
    </submittedName>
</protein>
<gene>
    <name evidence="2" type="ORF">TrLO_g13617</name>
</gene>
<evidence type="ECO:0000256" key="1">
    <source>
        <dbReference type="SAM" id="MobiDB-lite"/>
    </source>
</evidence>
<dbReference type="EMBL" id="BRXW01000504">
    <property type="protein sequence ID" value="GMH60779.1"/>
    <property type="molecule type" value="Genomic_DNA"/>
</dbReference>
<evidence type="ECO:0000313" key="3">
    <source>
        <dbReference type="Proteomes" id="UP001165122"/>
    </source>
</evidence>
<sequence>MAFPITPANKAAARETDSLLPLSQGTEPANKTSSAVTGGLSWAPTRPLLIASLLTTASLLTLYVLFPTLQAPSYTSSQFLGFGINTGGSPDLSQCPSGTLGILGLGEEASGSCYLGWRDIEKDVTKRLKIMEDAIETAYASADNSDDVLKIFVAPEFYWRGPEGAYDAMGLLQAGGEFNAISEICERLTTVVSAEKFKNYIFVFGTIIAATPKSLKEGESEKEEEDGEWLFFNFAPIMSGGKNGAKMLAPKEYVSYIDFLRPVEEGANEKLPWAFDVTDEDMNGKHHYDFDIWEKYSVYLEETLGWNLVRRNFFELMGVRFSIEICLDHAAGEAKNNFMKKGGGVIDEIKPAQISLVSSAGMMIMDSNLILADKGVVYHQDGLYNRTSNAKVRSFKPTQTINEKKHDMLLDATRSLFKIRGVEVEKEVYLWGGEKKRVKDELFSTFAYKETVLPRVSVFEKVDIAEL</sequence>
<dbReference type="AlphaFoldDB" id="A0A9W6ZUH5"/>
<reference evidence="3" key="1">
    <citation type="journal article" date="2023" name="Commun. Biol.">
        <title>Genome analysis of Parmales, the sister group of diatoms, reveals the evolutionary specialization of diatoms from phago-mixotrophs to photoautotrophs.</title>
        <authorList>
            <person name="Ban H."/>
            <person name="Sato S."/>
            <person name="Yoshikawa S."/>
            <person name="Yamada K."/>
            <person name="Nakamura Y."/>
            <person name="Ichinomiya M."/>
            <person name="Sato N."/>
            <person name="Blanc-Mathieu R."/>
            <person name="Endo H."/>
            <person name="Kuwata A."/>
            <person name="Ogata H."/>
        </authorList>
    </citation>
    <scope>NUCLEOTIDE SEQUENCE [LARGE SCALE GENOMIC DNA]</scope>
    <source>
        <strain evidence="3">NIES 3700</strain>
    </source>
</reference>
<keyword evidence="3" id="KW-1185">Reference proteome</keyword>
<comment type="caution">
    <text evidence="2">The sequence shown here is derived from an EMBL/GenBank/DDBJ whole genome shotgun (WGS) entry which is preliminary data.</text>
</comment>
<feature type="compositionally biased region" description="Polar residues" evidence="1">
    <location>
        <begin position="21"/>
        <end position="36"/>
    </location>
</feature>
<accession>A0A9W6ZUH5</accession>
<dbReference type="Proteomes" id="UP001165122">
    <property type="component" value="Unassembled WGS sequence"/>
</dbReference>
<name>A0A9W6ZUH5_9STRA</name>
<feature type="region of interest" description="Disordered" evidence="1">
    <location>
        <begin position="1"/>
        <end position="37"/>
    </location>
</feature>